<evidence type="ECO:0000313" key="8">
    <source>
        <dbReference type="Proteomes" id="UP000017184"/>
    </source>
</evidence>
<dbReference type="AlphaFoldDB" id="U5NBE7"/>
<comment type="function">
    <text evidence="1">Plays a role in synthesis, processing and/or stability of 23S rRNA.</text>
</comment>
<evidence type="ECO:0000256" key="2">
    <source>
        <dbReference type="ARBA" id="ARBA00010740"/>
    </source>
</evidence>
<feature type="region of interest" description="Disordered" evidence="6">
    <location>
        <begin position="144"/>
        <end position="186"/>
    </location>
</feature>
<dbReference type="InterPro" id="IPR039255">
    <property type="entry name" value="YceD_bac"/>
</dbReference>
<protein>
    <recommendedName>
        <fullName evidence="3">Large ribosomal RNA subunit accumulation protein YceD</fullName>
    </recommendedName>
    <alternativeName>
        <fullName evidence="5">23S rRNA accumulation protein YceD</fullName>
    </alternativeName>
</protein>
<dbReference type="InterPro" id="IPR003772">
    <property type="entry name" value="YceD"/>
</dbReference>
<dbReference type="PANTHER" id="PTHR38099:SF1">
    <property type="entry name" value="LARGE RIBOSOMAL RNA SUBUNIT ACCUMULATION PROTEIN YCED"/>
    <property type="match status" value="1"/>
</dbReference>
<name>U5NBE7_9BURK</name>
<evidence type="ECO:0000256" key="1">
    <source>
        <dbReference type="ARBA" id="ARBA00002868"/>
    </source>
</evidence>
<comment type="similarity">
    <text evidence="2">Belongs to the DUF177 domain family.</text>
</comment>
<evidence type="ECO:0000256" key="5">
    <source>
        <dbReference type="ARBA" id="ARBA00031841"/>
    </source>
</evidence>
<dbReference type="eggNOG" id="COG1399">
    <property type="taxonomic scope" value="Bacteria"/>
</dbReference>
<evidence type="ECO:0000313" key="7">
    <source>
        <dbReference type="EMBL" id="AGX88645.1"/>
    </source>
</evidence>
<keyword evidence="8" id="KW-1185">Reference proteome</keyword>
<organism evidence="7 8">
    <name type="scientific">Candidatus Symbiobacter mobilis CR</name>
    <dbReference type="NCBI Taxonomy" id="946483"/>
    <lineage>
        <taxon>Bacteria</taxon>
        <taxon>Pseudomonadati</taxon>
        <taxon>Pseudomonadota</taxon>
        <taxon>Betaproteobacteria</taxon>
        <taxon>Burkholderiales</taxon>
        <taxon>Comamonadaceae</taxon>
    </lineage>
</organism>
<dbReference type="RefSeq" id="WP_022776580.1">
    <property type="nucleotide sequence ID" value="NC_022576.1"/>
</dbReference>
<gene>
    <name evidence="7" type="ORF">Cenrod_2593</name>
</gene>
<dbReference type="OrthoDB" id="5297600at2"/>
<dbReference type="Proteomes" id="UP000017184">
    <property type="component" value="Chromosome"/>
</dbReference>
<dbReference type="Pfam" id="PF02620">
    <property type="entry name" value="YceD"/>
    <property type="match status" value="1"/>
</dbReference>
<evidence type="ECO:0000256" key="3">
    <source>
        <dbReference type="ARBA" id="ARBA00015716"/>
    </source>
</evidence>
<reference evidence="7 8" key="1">
    <citation type="journal article" date="2013" name="Genome Biol.">
        <title>Genomic analysis reveals key aspects of prokaryotic symbiosis in the phototrophic consortium "Chlorochromatium aggregatum".</title>
        <authorList>
            <person name="Liu Z."/>
            <person name="Muller J."/>
            <person name="Li T."/>
            <person name="Alvey R.M."/>
            <person name="Vogl K."/>
            <person name="Frigaard N.U."/>
            <person name="Rockwell N.C."/>
            <person name="Boyd E.S."/>
            <person name="Tomsho L.P."/>
            <person name="Schuster S.C."/>
            <person name="Henke P."/>
            <person name="Rohde M."/>
            <person name="Overmann J."/>
            <person name="Bryant D.A."/>
        </authorList>
    </citation>
    <scope>NUCLEOTIDE SEQUENCE [LARGE SCALE GENOMIC DNA]</scope>
    <source>
        <strain evidence="7">CR</strain>
    </source>
</reference>
<accession>U5NBE7</accession>
<dbReference type="HOGENOM" id="CLU_094127_0_0_4"/>
<proteinExistence type="inferred from homology"/>
<dbReference type="GO" id="GO:0005829">
    <property type="term" value="C:cytosol"/>
    <property type="evidence" value="ECO:0007669"/>
    <property type="project" value="TreeGrafter"/>
</dbReference>
<evidence type="ECO:0000256" key="6">
    <source>
        <dbReference type="SAM" id="MobiDB-lite"/>
    </source>
</evidence>
<dbReference type="PANTHER" id="PTHR38099">
    <property type="entry name" value="LARGE RIBOSOMAL RNA SUBUNIT ACCUMULATION PROTEIN YCED"/>
    <property type="match status" value="1"/>
</dbReference>
<dbReference type="GO" id="GO:0042254">
    <property type="term" value="P:ribosome biogenesis"/>
    <property type="evidence" value="ECO:0007669"/>
    <property type="project" value="UniProtKB-KW"/>
</dbReference>
<dbReference type="EMBL" id="CP004885">
    <property type="protein sequence ID" value="AGX88645.1"/>
    <property type="molecule type" value="Genomic_DNA"/>
</dbReference>
<sequence length="186" mass="20981">MSKHPPRIDLRRAAEALAPMEGVDTLAAFPRLLEATESQGADRAMHWQAHLSCVRQRPTSPAVLWLHLQVAVCLPLPCQRCLTPVDTLIEIDRHFRFVHDEATAEREDPDCEEDILVLSVPFDLSELVEDEVLLALPLSPRHEDCTLRTMPDMPNTKAAPGDDEEPHDNPHEEPPNPFGVLARWKQ</sequence>
<evidence type="ECO:0000256" key="4">
    <source>
        <dbReference type="ARBA" id="ARBA00022517"/>
    </source>
</evidence>
<keyword evidence="4" id="KW-0690">Ribosome biogenesis</keyword>
<dbReference type="KEGG" id="cbx:Cenrod_2593"/>
<dbReference type="STRING" id="946483.Cenrod_2593"/>